<dbReference type="Proteomes" id="UP000748025">
    <property type="component" value="Unassembled WGS sequence"/>
</dbReference>
<accession>A0A9P7SWH9</accession>
<dbReference type="OrthoDB" id="5211263at2759"/>
<organism evidence="2 3">
    <name type="scientific">Claviceps pusilla</name>
    <dbReference type="NCBI Taxonomy" id="123648"/>
    <lineage>
        <taxon>Eukaryota</taxon>
        <taxon>Fungi</taxon>
        <taxon>Dikarya</taxon>
        <taxon>Ascomycota</taxon>
        <taxon>Pezizomycotina</taxon>
        <taxon>Sordariomycetes</taxon>
        <taxon>Hypocreomycetidae</taxon>
        <taxon>Hypocreales</taxon>
        <taxon>Clavicipitaceae</taxon>
        <taxon>Claviceps</taxon>
    </lineage>
</organism>
<keyword evidence="1" id="KW-0472">Membrane</keyword>
<protein>
    <submittedName>
        <fullName evidence="2">Uncharacterized protein</fullName>
    </submittedName>
</protein>
<dbReference type="AlphaFoldDB" id="A0A9P7SWH9"/>
<sequence length="341" mass="38266">MGHHRAQAQFERAKWRRTILLPNWILQLLLTMSMMGLFAWRLGDTLKHYAARIENGKAPAIELAWEVTNVVMSFIAATCTLIEMVKYMDEALTPWTMLFTHVIKLTCASAICILDAVVYARRKEYQSLVGLGLDIGLFITAIALAMYAALTYRRLSQFDDYSHPMNVKAYGFNDGDERNLPYPSHLSVRNSIDRIGLMGSRRTSTGSVINEGHGRQTTQRTPSYYSHERDTQFDEYLARRHSRDGLRLDPERGSSIECRRGSLINGVSSPTDVAIPSVIVTEVLQRRSLEAGIARAVSYGSDHLLVAVPEEEAGARVNDGRLSSDEYLVHAAAAVQEVEWT</sequence>
<feature type="transmembrane region" description="Helical" evidence="1">
    <location>
        <begin position="125"/>
        <end position="150"/>
    </location>
</feature>
<reference evidence="2" key="1">
    <citation type="journal article" date="2020" name="bioRxiv">
        <title>Whole genome comparisons of ergot fungi reveals the divergence and evolution of species within the genus Claviceps are the result of varying mechanisms driving genome evolution and host range expansion.</title>
        <authorList>
            <person name="Wyka S.A."/>
            <person name="Mondo S.J."/>
            <person name="Liu M."/>
            <person name="Dettman J."/>
            <person name="Nalam V."/>
            <person name="Broders K.D."/>
        </authorList>
    </citation>
    <scope>NUCLEOTIDE SEQUENCE</scope>
    <source>
        <strain evidence="2">CCC 602</strain>
    </source>
</reference>
<evidence type="ECO:0000313" key="3">
    <source>
        <dbReference type="Proteomes" id="UP000748025"/>
    </source>
</evidence>
<feature type="transmembrane region" description="Helical" evidence="1">
    <location>
        <begin position="21"/>
        <end position="43"/>
    </location>
</feature>
<keyword evidence="1" id="KW-1133">Transmembrane helix</keyword>
<evidence type="ECO:0000313" key="2">
    <source>
        <dbReference type="EMBL" id="KAG5992141.1"/>
    </source>
</evidence>
<comment type="caution">
    <text evidence="2">The sequence shown here is derived from an EMBL/GenBank/DDBJ whole genome shotgun (WGS) entry which is preliminary data.</text>
</comment>
<dbReference type="EMBL" id="SRPW01002538">
    <property type="protein sequence ID" value="KAG5992141.1"/>
    <property type="molecule type" value="Genomic_DNA"/>
</dbReference>
<keyword evidence="3" id="KW-1185">Reference proteome</keyword>
<gene>
    <name evidence="2" type="ORF">E4U43_003842</name>
</gene>
<keyword evidence="1" id="KW-0812">Transmembrane</keyword>
<feature type="transmembrane region" description="Helical" evidence="1">
    <location>
        <begin position="97"/>
        <end position="119"/>
    </location>
</feature>
<evidence type="ECO:0000256" key="1">
    <source>
        <dbReference type="SAM" id="Phobius"/>
    </source>
</evidence>
<name>A0A9P7SWH9_9HYPO</name>
<proteinExistence type="predicted"/>